<dbReference type="InterPro" id="IPR011006">
    <property type="entry name" value="CheY-like_superfamily"/>
</dbReference>
<dbReference type="KEGG" id="vff:VITFI_CDS1708"/>
<accession>A0A221KEP8</accession>
<evidence type="ECO:0000313" key="8">
    <source>
        <dbReference type="Proteomes" id="UP000199729"/>
    </source>
</evidence>
<dbReference type="InterPro" id="IPR052155">
    <property type="entry name" value="Biofilm_reg_signaling"/>
</dbReference>
<dbReference type="Pfam" id="PF00563">
    <property type="entry name" value="EAL"/>
    <property type="match status" value="1"/>
</dbReference>
<dbReference type="InterPro" id="IPR000014">
    <property type="entry name" value="PAS"/>
</dbReference>
<evidence type="ECO:0000259" key="3">
    <source>
        <dbReference type="PROSITE" id="PS50112"/>
    </source>
</evidence>
<feature type="domain" description="EAL" evidence="5">
    <location>
        <begin position="472"/>
        <end position="727"/>
    </location>
</feature>
<dbReference type="CDD" id="cd01948">
    <property type="entry name" value="EAL"/>
    <property type="match status" value="1"/>
</dbReference>
<dbReference type="InterPro" id="IPR000160">
    <property type="entry name" value="GGDEF_dom"/>
</dbReference>
<dbReference type="InterPro" id="IPR035965">
    <property type="entry name" value="PAS-like_dom_sf"/>
</dbReference>
<dbReference type="InterPro" id="IPR035919">
    <property type="entry name" value="EAL_sf"/>
</dbReference>
<dbReference type="InterPro" id="IPR000700">
    <property type="entry name" value="PAS-assoc_C"/>
</dbReference>
<dbReference type="SUPFAM" id="SSF141868">
    <property type="entry name" value="EAL domain-like"/>
    <property type="match status" value="1"/>
</dbReference>
<dbReference type="SUPFAM" id="SSF52172">
    <property type="entry name" value="CheY-like"/>
    <property type="match status" value="1"/>
</dbReference>
<proteinExistence type="predicted"/>
<dbReference type="PROSITE" id="PS50112">
    <property type="entry name" value="PAS"/>
    <property type="match status" value="1"/>
</dbReference>
<feature type="domain" description="PAC" evidence="4">
    <location>
        <begin position="227"/>
        <end position="279"/>
    </location>
</feature>
<keyword evidence="7" id="KW-0808">Transferase</keyword>
<dbReference type="NCBIfam" id="TIGR00254">
    <property type="entry name" value="GGDEF"/>
    <property type="match status" value="2"/>
</dbReference>
<dbReference type="PROSITE" id="PS50883">
    <property type="entry name" value="EAL"/>
    <property type="match status" value="1"/>
</dbReference>
<dbReference type="PROSITE" id="PS50110">
    <property type="entry name" value="RESPONSE_REGULATORY"/>
    <property type="match status" value="1"/>
</dbReference>
<reference evidence="7 8" key="1">
    <citation type="submission" date="2017-07" db="EMBL/GenBank/DDBJ databases">
        <title>Complete Genome Sequence of the cosmetic ferment Vitreoscilla filiformis (ATCC15551).</title>
        <authorList>
            <person name="Contreras S."/>
            <person name="Sagory-Zalkind P."/>
            <person name="Blanquart H."/>
            <person name="Iltis A."/>
            <person name="Morand S.C."/>
        </authorList>
    </citation>
    <scope>NUCLEOTIDE SEQUENCE [LARGE SCALE GENOMIC DNA]</scope>
    <source>
        <strain evidence="7 8">ATCC 15551</strain>
    </source>
</reference>
<evidence type="ECO:0000313" key="7">
    <source>
        <dbReference type="EMBL" id="ASM77486.1"/>
    </source>
</evidence>
<dbReference type="PANTHER" id="PTHR44757:SF2">
    <property type="entry name" value="BIOFILM ARCHITECTURE MAINTENANCE PROTEIN MBAA"/>
    <property type="match status" value="1"/>
</dbReference>
<dbReference type="InterPro" id="IPR001633">
    <property type="entry name" value="EAL_dom"/>
</dbReference>
<name>A0A221KEP8_VITFI</name>
<dbReference type="Pfam" id="PF00990">
    <property type="entry name" value="GGDEF"/>
    <property type="match status" value="2"/>
</dbReference>
<dbReference type="InterPro" id="IPR013655">
    <property type="entry name" value="PAS_fold_3"/>
</dbReference>
<dbReference type="SMART" id="SM00267">
    <property type="entry name" value="GGDEF"/>
    <property type="match status" value="1"/>
</dbReference>
<dbReference type="SUPFAM" id="SSF55785">
    <property type="entry name" value="PYP-like sensor domain (PAS domain)"/>
    <property type="match status" value="1"/>
</dbReference>
<evidence type="ECO:0000259" key="4">
    <source>
        <dbReference type="PROSITE" id="PS50113"/>
    </source>
</evidence>
<feature type="domain" description="Response regulatory" evidence="2">
    <location>
        <begin position="20"/>
        <end position="136"/>
    </location>
</feature>
<dbReference type="Gene3D" id="3.30.450.20">
    <property type="entry name" value="PAS domain"/>
    <property type="match status" value="1"/>
</dbReference>
<dbReference type="RefSeq" id="WP_198301374.1">
    <property type="nucleotide sequence ID" value="NZ_CP022423.1"/>
</dbReference>
<dbReference type="SMART" id="SM00448">
    <property type="entry name" value="REC"/>
    <property type="match status" value="1"/>
</dbReference>
<dbReference type="PANTHER" id="PTHR44757">
    <property type="entry name" value="DIGUANYLATE CYCLASE DGCP"/>
    <property type="match status" value="1"/>
</dbReference>
<keyword evidence="7" id="KW-0418">Kinase</keyword>
<dbReference type="InterPro" id="IPR029787">
    <property type="entry name" value="Nucleotide_cyclase"/>
</dbReference>
<dbReference type="SUPFAM" id="SSF55073">
    <property type="entry name" value="Nucleotide cyclase"/>
    <property type="match status" value="1"/>
</dbReference>
<dbReference type="AlphaFoldDB" id="A0A221KEP8"/>
<dbReference type="SMART" id="SM00052">
    <property type="entry name" value="EAL"/>
    <property type="match status" value="1"/>
</dbReference>
<evidence type="ECO:0000256" key="1">
    <source>
        <dbReference type="PROSITE-ProRule" id="PRU00169"/>
    </source>
</evidence>
<dbReference type="PROSITE" id="PS50113">
    <property type="entry name" value="PAC"/>
    <property type="match status" value="1"/>
</dbReference>
<evidence type="ECO:0000259" key="6">
    <source>
        <dbReference type="PROSITE" id="PS50887"/>
    </source>
</evidence>
<evidence type="ECO:0000259" key="2">
    <source>
        <dbReference type="PROSITE" id="PS50110"/>
    </source>
</evidence>
<dbReference type="Pfam" id="PF00072">
    <property type="entry name" value="Response_reg"/>
    <property type="match status" value="1"/>
</dbReference>
<dbReference type="CDD" id="cd01949">
    <property type="entry name" value="GGDEF"/>
    <property type="match status" value="1"/>
</dbReference>
<protein>
    <submittedName>
        <fullName evidence="7">Histidine kinase</fullName>
    </submittedName>
</protein>
<sequence>MTITPIQPWADASSDRERPTVLLVDDEPVNLALVSAALGQYGFDVTETHNGEDALHMLGEWVPDLVILDALMPGLDGFETCRRLRARRGLEDLPVLMLTGLDDDASIERAYRAGATDFIVKSSQWSLLAGRLHHMLRAARTHQELVRSRARLARAQDLARMGSFDWRYRPRLPVIQGLEWSAEALHVFGYTSDEALSLHSLLRQMQPDDRRALLITLRRVLRHVFPVAMDVPMRRAPGGLRIIHVEAEPEFGDLGQCLGYTGIIQDVTERHLAEDSIRRLANKDSLTQLPNRRQLQWRAEKALEQARRMGHRMALLLIDLDRFKKVNDTLGHTAGDELLIEVAHRLRSCVRHSDQIIDGNIDMAGVRLHRMLEAVGRLGGDEFVALLPEIRQDSDAERVAQRMLHALRAPVSIDGQDLIATASIGVALYPRDGHSVAELMRAADVAMYAAKERGRNSCVTYTPLLSERGREKLELESALYKAIGRQQLILHYQPKIDIHTNAMVGVEALMRWDRGSDGGLVPPGEFIPLAEETGLIITLSEWALGEAARQAAVWRDQFGFDGAVAVNMPSRMFLRQDLAQLIDKTLEPYGIPSHMLVLEITESSLMQDLERILPILQNLNDRGVQISVDDFGTGYSSLQYLTELPISELKVDRSFVENMAVKPKAVEVINLIVSLARSLNLRVVAEGVETLPQASLLRSLDCNIMQGYLFSRPLPGDKLAEWAMTHLQHMRPDGARTRPSLEGNAKMHSAGFLF</sequence>
<evidence type="ECO:0000259" key="5">
    <source>
        <dbReference type="PROSITE" id="PS50883"/>
    </source>
</evidence>
<dbReference type="InterPro" id="IPR043128">
    <property type="entry name" value="Rev_trsase/Diguanyl_cyclase"/>
</dbReference>
<dbReference type="NCBIfam" id="TIGR00229">
    <property type="entry name" value="sensory_box"/>
    <property type="match status" value="1"/>
</dbReference>
<dbReference type="Gene3D" id="3.40.50.2300">
    <property type="match status" value="1"/>
</dbReference>
<dbReference type="EMBL" id="CP022423">
    <property type="protein sequence ID" value="ASM77486.1"/>
    <property type="molecule type" value="Genomic_DNA"/>
</dbReference>
<feature type="modified residue" description="4-aspartylphosphate" evidence="1">
    <location>
        <position position="69"/>
    </location>
</feature>
<dbReference type="GO" id="GO:0016301">
    <property type="term" value="F:kinase activity"/>
    <property type="evidence" value="ECO:0007669"/>
    <property type="project" value="UniProtKB-KW"/>
</dbReference>
<feature type="domain" description="PAS" evidence="3">
    <location>
        <begin position="180"/>
        <end position="224"/>
    </location>
</feature>
<dbReference type="GO" id="GO:0000160">
    <property type="term" value="P:phosphorelay signal transduction system"/>
    <property type="evidence" value="ECO:0007669"/>
    <property type="project" value="InterPro"/>
</dbReference>
<dbReference type="Gene3D" id="3.30.70.270">
    <property type="match status" value="1"/>
</dbReference>
<keyword evidence="8" id="KW-1185">Reference proteome</keyword>
<dbReference type="PROSITE" id="PS50887">
    <property type="entry name" value="GGDEF"/>
    <property type="match status" value="1"/>
</dbReference>
<dbReference type="InterPro" id="IPR001789">
    <property type="entry name" value="Sig_transdc_resp-reg_receiver"/>
</dbReference>
<organism evidence="7 8">
    <name type="scientific">Vitreoscilla filiformis</name>
    <dbReference type="NCBI Taxonomy" id="63"/>
    <lineage>
        <taxon>Bacteria</taxon>
        <taxon>Pseudomonadati</taxon>
        <taxon>Pseudomonadota</taxon>
        <taxon>Betaproteobacteria</taxon>
        <taxon>Neisseriales</taxon>
        <taxon>Neisseriaceae</taxon>
        <taxon>Vitreoscilla</taxon>
    </lineage>
</organism>
<gene>
    <name evidence="7" type="ORF">VITFI_CDS1708</name>
</gene>
<dbReference type="Proteomes" id="UP000199729">
    <property type="component" value="Chromosome"/>
</dbReference>
<feature type="domain" description="GGDEF" evidence="6">
    <location>
        <begin position="311"/>
        <end position="463"/>
    </location>
</feature>
<dbReference type="Gene3D" id="3.20.20.450">
    <property type="entry name" value="EAL domain"/>
    <property type="match status" value="1"/>
</dbReference>
<dbReference type="Pfam" id="PF08447">
    <property type="entry name" value="PAS_3"/>
    <property type="match status" value="1"/>
</dbReference>
<keyword evidence="1" id="KW-0597">Phosphoprotein</keyword>